<keyword evidence="2" id="KW-1185">Reference proteome</keyword>
<accession>A0ACC2KI44</accession>
<dbReference type="EMBL" id="CM056817">
    <property type="protein sequence ID" value="KAJ8620688.1"/>
    <property type="molecule type" value="Genomic_DNA"/>
</dbReference>
<name>A0ACC2KI44_PERAE</name>
<evidence type="ECO:0000313" key="1">
    <source>
        <dbReference type="EMBL" id="KAJ8620688.1"/>
    </source>
</evidence>
<protein>
    <submittedName>
        <fullName evidence="1">Uncharacterized protein</fullName>
    </submittedName>
</protein>
<dbReference type="Proteomes" id="UP001234297">
    <property type="component" value="Chromosome 9"/>
</dbReference>
<organism evidence="1 2">
    <name type="scientific">Persea americana</name>
    <name type="common">Avocado</name>
    <dbReference type="NCBI Taxonomy" id="3435"/>
    <lineage>
        <taxon>Eukaryota</taxon>
        <taxon>Viridiplantae</taxon>
        <taxon>Streptophyta</taxon>
        <taxon>Embryophyta</taxon>
        <taxon>Tracheophyta</taxon>
        <taxon>Spermatophyta</taxon>
        <taxon>Magnoliopsida</taxon>
        <taxon>Magnoliidae</taxon>
        <taxon>Laurales</taxon>
        <taxon>Lauraceae</taxon>
        <taxon>Persea</taxon>
    </lineage>
</organism>
<proteinExistence type="predicted"/>
<sequence>MEAESNTVGNTNCSSSDSNKDSNPCPICLRSIHEDAYLDRCFHKFCYDCIAHWAKLVASKHRSSSKSSLLCPLCKGENFSIIHGCDGHSYQQHFISQDLEKGFSISEAHRYRLQCYYCIPGSIYEKFNILQYWRFRRYLQPNKWLQDWLKREIQALIQVEDVDIIVHHVHGVVESFLWRSKQEHSKDSPEQKREQFRALLADAVGPFVFGRSERVLVGIL</sequence>
<reference evidence="1 2" key="1">
    <citation type="journal article" date="2022" name="Hortic Res">
        <title>A haplotype resolved chromosomal level avocado genome allows analysis of novel avocado genes.</title>
        <authorList>
            <person name="Nath O."/>
            <person name="Fletcher S.J."/>
            <person name="Hayward A."/>
            <person name="Shaw L.M."/>
            <person name="Masouleh A.K."/>
            <person name="Furtado A."/>
            <person name="Henry R.J."/>
            <person name="Mitter N."/>
        </authorList>
    </citation>
    <scope>NUCLEOTIDE SEQUENCE [LARGE SCALE GENOMIC DNA]</scope>
    <source>
        <strain evidence="2">cv. Hass</strain>
    </source>
</reference>
<comment type="caution">
    <text evidence="1">The sequence shown here is derived from an EMBL/GenBank/DDBJ whole genome shotgun (WGS) entry which is preliminary data.</text>
</comment>
<gene>
    <name evidence="1" type="ORF">MRB53_029217</name>
</gene>
<evidence type="ECO:0000313" key="2">
    <source>
        <dbReference type="Proteomes" id="UP001234297"/>
    </source>
</evidence>